<name>A0AAV4H0T1_9GAST</name>
<dbReference type="EMBL" id="BMAT01001737">
    <property type="protein sequence ID" value="GFR91483.1"/>
    <property type="molecule type" value="Genomic_DNA"/>
</dbReference>
<evidence type="ECO:0000313" key="3">
    <source>
        <dbReference type="EMBL" id="GFR91483.1"/>
    </source>
</evidence>
<dbReference type="Proteomes" id="UP000762676">
    <property type="component" value="Unassembled WGS sequence"/>
</dbReference>
<reference evidence="3 4" key="1">
    <citation type="journal article" date="2021" name="Elife">
        <title>Chloroplast acquisition without the gene transfer in kleptoplastic sea slugs, Plakobranchus ocellatus.</title>
        <authorList>
            <person name="Maeda T."/>
            <person name="Takahashi S."/>
            <person name="Yoshida T."/>
            <person name="Shimamura S."/>
            <person name="Takaki Y."/>
            <person name="Nagai Y."/>
            <person name="Toyoda A."/>
            <person name="Suzuki Y."/>
            <person name="Arimoto A."/>
            <person name="Ishii H."/>
            <person name="Satoh N."/>
            <person name="Nishiyama T."/>
            <person name="Hasebe M."/>
            <person name="Maruyama T."/>
            <person name="Minagawa J."/>
            <person name="Obokata J."/>
            <person name="Shigenobu S."/>
        </authorList>
    </citation>
    <scope>NUCLEOTIDE SEQUENCE [LARGE SCALE GENOMIC DNA]</scope>
</reference>
<organism evidence="3 4">
    <name type="scientific">Elysia marginata</name>
    <dbReference type="NCBI Taxonomy" id="1093978"/>
    <lineage>
        <taxon>Eukaryota</taxon>
        <taxon>Metazoa</taxon>
        <taxon>Spiralia</taxon>
        <taxon>Lophotrochozoa</taxon>
        <taxon>Mollusca</taxon>
        <taxon>Gastropoda</taxon>
        <taxon>Heterobranchia</taxon>
        <taxon>Euthyneura</taxon>
        <taxon>Panpulmonata</taxon>
        <taxon>Sacoglossa</taxon>
        <taxon>Placobranchoidea</taxon>
        <taxon>Plakobranchidae</taxon>
        <taxon>Elysia</taxon>
    </lineage>
</organism>
<feature type="transmembrane region" description="Helical" evidence="2">
    <location>
        <begin position="165"/>
        <end position="186"/>
    </location>
</feature>
<comment type="caution">
    <text evidence="3">The sequence shown here is derived from an EMBL/GenBank/DDBJ whole genome shotgun (WGS) entry which is preliminary data.</text>
</comment>
<evidence type="ECO:0000256" key="1">
    <source>
        <dbReference type="SAM" id="MobiDB-lite"/>
    </source>
</evidence>
<accession>A0AAV4H0T1</accession>
<keyword evidence="2" id="KW-0812">Transmembrane</keyword>
<protein>
    <submittedName>
        <fullName evidence="3">Uncharacterized protein</fullName>
    </submittedName>
</protein>
<feature type="compositionally biased region" description="Basic and acidic residues" evidence="1">
    <location>
        <begin position="8"/>
        <end position="22"/>
    </location>
</feature>
<keyword evidence="2" id="KW-0472">Membrane</keyword>
<dbReference type="AlphaFoldDB" id="A0AAV4H0T1"/>
<feature type="compositionally biased region" description="Basic residues" evidence="1">
    <location>
        <begin position="26"/>
        <end position="58"/>
    </location>
</feature>
<sequence length="240" mass="27130">MAALFVSRNDKGIQKRKEESGSKKAAQQKRHGDKKKVKPRRKRRRKKTKTKPKPRKELRRNDNKEGPKPSLKKTKDYIVSVFNLTKPRKFFQHRKSRGVSLWSGTPESNTLESGTEKPPCVAGESSISIDQASSTLLNERASVGTSRPILGLNLHLNMLDKATRLFYCLTIIIIITVAFFACLAGPSKVYTVIKAERQAVKMTCPVGHIIHLQSAIYSRTNPNKFRTCRRSSNGKSRINK</sequence>
<feature type="region of interest" description="Disordered" evidence="1">
    <location>
        <begin position="1"/>
        <end position="72"/>
    </location>
</feature>
<keyword evidence="4" id="KW-1185">Reference proteome</keyword>
<keyword evidence="2" id="KW-1133">Transmembrane helix</keyword>
<proteinExistence type="predicted"/>
<gene>
    <name evidence="3" type="ORF">ElyMa_000844300</name>
</gene>
<evidence type="ECO:0000313" key="4">
    <source>
        <dbReference type="Proteomes" id="UP000762676"/>
    </source>
</evidence>
<evidence type="ECO:0000256" key="2">
    <source>
        <dbReference type="SAM" id="Phobius"/>
    </source>
</evidence>